<evidence type="ECO:0000256" key="5">
    <source>
        <dbReference type="ARBA" id="ARBA00022741"/>
    </source>
</evidence>
<dbReference type="PROSITE" id="PS51447">
    <property type="entry name" value="FDX_ACB"/>
    <property type="match status" value="1"/>
</dbReference>
<evidence type="ECO:0000256" key="8">
    <source>
        <dbReference type="ARBA" id="ARBA00022946"/>
    </source>
</evidence>
<evidence type="ECO:0000313" key="15">
    <source>
        <dbReference type="EMBL" id="CBY08952.1"/>
    </source>
</evidence>
<evidence type="ECO:0000256" key="10">
    <source>
        <dbReference type="ARBA" id="ARBA00023146"/>
    </source>
</evidence>
<dbReference type="InterPro" id="IPR045864">
    <property type="entry name" value="aa-tRNA-synth_II/BPL/LPL"/>
</dbReference>
<dbReference type="Pfam" id="PF03147">
    <property type="entry name" value="FDX-ACB"/>
    <property type="match status" value="1"/>
</dbReference>
<evidence type="ECO:0000256" key="4">
    <source>
        <dbReference type="ARBA" id="ARBA00022598"/>
    </source>
</evidence>
<protein>
    <recommendedName>
        <fullName evidence="3">phenylalanine--tRNA ligase</fullName>
        <ecNumber evidence="3">6.1.1.20</ecNumber>
    </recommendedName>
    <alternativeName>
        <fullName evidence="11">Phenylalanyl-tRNA synthetase</fullName>
    </alternativeName>
</protein>
<keyword evidence="5" id="KW-0547">Nucleotide-binding</keyword>
<dbReference type="Gene3D" id="3.30.930.10">
    <property type="entry name" value="Bira Bifunctional Protein, Domain 2"/>
    <property type="match status" value="1"/>
</dbReference>
<evidence type="ECO:0000313" key="16">
    <source>
        <dbReference type="Proteomes" id="UP000001307"/>
    </source>
</evidence>
<gene>
    <name evidence="15" type="ORF">GSOID_T00006478001</name>
</gene>
<dbReference type="SUPFAM" id="SSF55681">
    <property type="entry name" value="Class II aaRS and biotin synthetases"/>
    <property type="match status" value="1"/>
</dbReference>
<keyword evidence="10" id="KW-0030">Aminoacyl-tRNA synthetase</keyword>
<evidence type="ECO:0000259" key="14">
    <source>
        <dbReference type="PROSITE" id="PS51447"/>
    </source>
</evidence>
<comment type="subcellular location">
    <subcellularLocation>
        <location evidence="1">Mitochondrion matrix</location>
    </subcellularLocation>
</comment>
<comment type="catalytic activity">
    <reaction evidence="12">
        <text>tRNA(Phe) + L-phenylalanine + ATP = L-phenylalanyl-tRNA(Phe) + AMP + diphosphate + H(+)</text>
        <dbReference type="Rhea" id="RHEA:19413"/>
        <dbReference type="Rhea" id="RHEA-COMP:9668"/>
        <dbReference type="Rhea" id="RHEA-COMP:9699"/>
        <dbReference type="ChEBI" id="CHEBI:15378"/>
        <dbReference type="ChEBI" id="CHEBI:30616"/>
        <dbReference type="ChEBI" id="CHEBI:33019"/>
        <dbReference type="ChEBI" id="CHEBI:58095"/>
        <dbReference type="ChEBI" id="CHEBI:78442"/>
        <dbReference type="ChEBI" id="CHEBI:78531"/>
        <dbReference type="ChEBI" id="CHEBI:456215"/>
        <dbReference type="EC" id="6.1.1.20"/>
    </reaction>
</comment>
<dbReference type="CDD" id="cd00496">
    <property type="entry name" value="PheRS_alpha_core"/>
    <property type="match status" value="1"/>
</dbReference>
<dbReference type="EC" id="6.1.1.20" evidence="3"/>
<dbReference type="Proteomes" id="UP000001307">
    <property type="component" value="Unassembled WGS sequence"/>
</dbReference>
<dbReference type="InterPro" id="IPR005121">
    <property type="entry name" value="Fdx_antiC-bd"/>
</dbReference>
<proteinExistence type="inferred from homology"/>
<dbReference type="FunCoup" id="E4XBH7">
    <property type="interactions" value="80"/>
</dbReference>
<dbReference type="InterPro" id="IPR036690">
    <property type="entry name" value="Fdx_antiC-bd_sf"/>
</dbReference>
<evidence type="ECO:0000256" key="1">
    <source>
        <dbReference type="ARBA" id="ARBA00004305"/>
    </source>
</evidence>
<feature type="domain" description="Aminoacyl-transfer RNA synthetases class-II family profile" evidence="13">
    <location>
        <begin position="138"/>
        <end position="313"/>
    </location>
</feature>
<name>E4XBH7_OIKDI</name>
<evidence type="ECO:0000256" key="7">
    <source>
        <dbReference type="ARBA" id="ARBA00022917"/>
    </source>
</evidence>
<dbReference type="Gene3D" id="3.30.70.380">
    <property type="entry name" value="Ferrodoxin-fold anticodon-binding domain"/>
    <property type="match status" value="1"/>
</dbReference>
<dbReference type="OrthoDB" id="4457at2759"/>
<dbReference type="GO" id="GO:0000049">
    <property type="term" value="F:tRNA binding"/>
    <property type="evidence" value="ECO:0007669"/>
    <property type="project" value="InterPro"/>
</dbReference>
<dbReference type="InterPro" id="IPR002319">
    <property type="entry name" value="Phenylalanyl-tRNA_Synthase"/>
</dbReference>
<dbReference type="EMBL" id="FN653034">
    <property type="protein sequence ID" value="CBY08952.1"/>
    <property type="molecule type" value="Genomic_DNA"/>
</dbReference>
<dbReference type="GO" id="GO:0005759">
    <property type="term" value="C:mitochondrial matrix"/>
    <property type="evidence" value="ECO:0007669"/>
    <property type="project" value="UniProtKB-SubCell"/>
</dbReference>
<dbReference type="InParanoid" id="E4XBH7"/>
<evidence type="ECO:0000256" key="12">
    <source>
        <dbReference type="ARBA" id="ARBA00049255"/>
    </source>
</evidence>
<dbReference type="SUPFAM" id="SSF54991">
    <property type="entry name" value="Anticodon-binding domain of PheRS"/>
    <property type="match status" value="1"/>
</dbReference>
<evidence type="ECO:0000256" key="3">
    <source>
        <dbReference type="ARBA" id="ARBA00012814"/>
    </source>
</evidence>
<sequence length="406" mass="48012">MFRRFFRRPNPIRCHIRNVSLFGKDYKEDHMTNLTPRIINNLGNHKHRIPNHPIEIIKNEIYKFFDSKTGITFAKFEDLNPVVTVEQNFDSVLIPKDHVSRDKKDNYYINEDTLLRAHTSAHQVELLRKKESTFLCCGDVYRRDTMDRSHYPIFHQMEGVRLFSEEELGIPLFQDRKQRTESCQEHYSLEAVEKVENELKITLEGLVKHLFGEDVQYRWMDEYFPFTHPSFEIEVFYEGDWLEILGCGIMEYQVLVNGCSEDKIGWAFGLGLERLAMRLFDINDIRLFWKSEVVLDQFQSFNGDFRQFKFVLPERKIEPAKFDLAFWIPDGFHDHDFYDIARNIDVDDAIENVELIDVFSHPKTGKTSHCYRTYYRGALKGLQFKDVEHIDTAIRAVLAEQGAGLR</sequence>
<dbReference type="AlphaFoldDB" id="E4XBH7"/>
<accession>E4XBH7</accession>
<dbReference type="GO" id="GO:0004826">
    <property type="term" value="F:phenylalanine-tRNA ligase activity"/>
    <property type="evidence" value="ECO:0007669"/>
    <property type="project" value="UniProtKB-EC"/>
</dbReference>
<keyword evidence="4" id="KW-0436">Ligase</keyword>
<keyword evidence="9" id="KW-0496">Mitochondrion</keyword>
<organism evidence="15">
    <name type="scientific">Oikopleura dioica</name>
    <name type="common">Tunicate</name>
    <dbReference type="NCBI Taxonomy" id="34765"/>
    <lineage>
        <taxon>Eukaryota</taxon>
        <taxon>Metazoa</taxon>
        <taxon>Chordata</taxon>
        <taxon>Tunicata</taxon>
        <taxon>Appendicularia</taxon>
        <taxon>Copelata</taxon>
        <taxon>Oikopleuridae</taxon>
        <taxon>Oikopleura</taxon>
    </lineage>
</organism>
<dbReference type="Pfam" id="PF01409">
    <property type="entry name" value="tRNA-synt_2d"/>
    <property type="match status" value="2"/>
</dbReference>
<dbReference type="PANTHER" id="PTHR11538:SF41">
    <property type="entry name" value="PHENYLALANINE--TRNA LIGASE, MITOCHONDRIAL"/>
    <property type="match status" value="1"/>
</dbReference>
<keyword evidence="6" id="KW-0067">ATP-binding</keyword>
<keyword evidence="7" id="KW-0648">Protein biosynthesis</keyword>
<reference evidence="15" key="1">
    <citation type="journal article" date="2010" name="Science">
        <title>Plasticity of animal genome architecture unmasked by rapid evolution of a pelagic tunicate.</title>
        <authorList>
            <person name="Denoeud F."/>
            <person name="Henriet S."/>
            <person name="Mungpakdee S."/>
            <person name="Aury J.M."/>
            <person name="Da Silva C."/>
            <person name="Brinkmann H."/>
            <person name="Mikhaleva J."/>
            <person name="Olsen L.C."/>
            <person name="Jubin C."/>
            <person name="Canestro C."/>
            <person name="Bouquet J.M."/>
            <person name="Danks G."/>
            <person name="Poulain J."/>
            <person name="Campsteijn C."/>
            <person name="Adamski M."/>
            <person name="Cross I."/>
            <person name="Yadetie F."/>
            <person name="Muffato M."/>
            <person name="Louis A."/>
            <person name="Butcher S."/>
            <person name="Tsagkogeorga G."/>
            <person name="Konrad A."/>
            <person name="Singh S."/>
            <person name="Jensen M.F."/>
            <person name="Cong E.H."/>
            <person name="Eikeseth-Otteraa H."/>
            <person name="Noel B."/>
            <person name="Anthouard V."/>
            <person name="Porcel B.M."/>
            <person name="Kachouri-Lafond R."/>
            <person name="Nishino A."/>
            <person name="Ugolini M."/>
            <person name="Chourrout P."/>
            <person name="Nishida H."/>
            <person name="Aasland R."/>
            <person name="Huzurbazar S."/>
            <person name="Westhof E."/>
            <person name="Delsuc F."/>
            <person name="Lehrach H."/>
            <person name="Reinhardt R."/>
            <person name="Weissenbach J."/>
            <person name="Roy S.W."/>
            <person name="Artiguenave F."/>
            <person name="Postlethwait J.H."/>
            <person name="Manak J.R."/>
            <person name="Thompson E.M."/>
            <person name="Jaillon O."/>
            <person name="Du Pasquier L."/>
            <person name="Boudinot P."/>
            <person name="Liberles D.A."/>
            <person name="Volff J.N."/>
            <person name="Philippe H."/>
            <person name="Lenhard B."/>
            <person name="Roest Crollius H."/>
            <person name="Wincker P."/>
            <person name="Chourrout D."/>
        </authorList>
    </citation>
    <scope>NUCLEOTIDE SEQUENCE [LARGE SCALE GENOMIC DNA]</scope>
</reference>
<dbReference type="PROSITE" id="PS50862">
    <property type="entry name" value="AA_TRNA_LIGASE_II"/>
    <property type="match status" value="1"/>
</dbReference>
<dbReference type="InterPro" id="IPR006195">
    <property type="entry name" value="aa-tRNA-synth_II"/>
</dbReference>
<dbReference type="SMART" id="SM00896">
    <property type="entry name" value="FDX-ACB"/>
    <property type="match status" value="1"/>
</dbReference>
<evidence type="ECO:0000259" key="13">
    <source>
        <dbReference type="PROSITE" id="PS50862"/>
    </source>
</evidence>
<dbReference type="GO" id="GO:0005524">
    <property type="term" value="F:ATP binding"/>
    <property type="evidence" value="ECO:0007669"/>
    <property type="project" value="UniProtKB-KW"/>
</dbReference>
<comment type="similarity">
    <text evidence="2">Belongs to the class-II aminoacyl-tRNA synthetase family.</text>
</comment>
<dbReference type="PANTHER" id="PTHR11538">
    <property type="entry name" value="PHENYLALANYL-TRNA SYNTHETASE"/>
    <property type="match status" value="1"/>
</dbReference>
<evidence type="ECO:0000256" key="9">
    <source>
        <dbReference type="ARBA" id="ARBA00023128"/>
    </source>
</evidence>
<evidence type="ECO:0000256" key="6">
    <source>
        <dbReference type="ARBA" id="ARBA00022840"/>
    </source>
</evidence>
<feature type="domain" description="FDX-ACB" evidence="14">
    <location>
        <begin position="315"/>
        <end position="406"/>
    </location>
</feature>
<evidence type="ECO:0000256" key="11">
    <source>
        <dbReference type="ARBA" id="ARBA00031194"/>
    </source>
</evidence>
<keyword evidence="8" id="KW-0809">Transit peptide</keyword>
<dbReference type="GO" id="GO:0006432">
    <property type="term" value="P:phenylalanyl-tRNA aminoacylation"/>
    <property type="evidence" value="ECO:0007669"/>
    <property type="project" value="TreeGrafter"/>
</dbReference>
<keyword evidence="16" id="KW-1185">Reference proteome</keyword>
<evidence type="ECO:0000256" key="2">
    <source>
        <dbReference type="ARBA" id="ARBA00008226"/>
    </source>
</evidence>